<protein>
    <submittedName>
        <fullName evidence="10">FtsX-like permease family protein</fullName>
    </submittedName>
</protein>
<dbReference type="GO" id="GO:0022857">
    <property type="term" value="F:transmembrane transporter activity"/>
    <property type="evidence" value="ECO:0007669"/>
    <property type="project" value="TreeGrafter"/>
</dbReference>
<feature type="transmembrane region" description="Helical" evidence="7">
    <location>
        <begin position="364"/>
        <end position="384"/>
    </location>
</feature>
<dbReference type="Pfam" id="PF02687">
    <property type="entry name" value="FtsX"/>
    <property type="match status" value="1"/>
</dbReference>
<evidence type="ECO:0000259" key="8">
    <source>
        <dbReference type="Pfam" id="PF02687"/>
    </source>
</evidence>
<gene>
    <name evidence="10" type="ORF">HK439_14905</name>
</gene>
<comment type="similarity">
    <text evidence="6">Belongs to the ABC-4 integral membrane protein family.</text>
</comment>
<reference evidence="10" key="1">
    <citation type="submission" date="2020-05" db="EMBL/GenBank/DDBJ databases">
        <title>Identification of trans-AT polyketide cluster in two marine bacteria, producers of a novel glutaramide-containing polyketide sesbanimide D and analogs.</title>
        <authorList>
            <person name="Kacar D."/>
            <person name="Rodriguez P."/>
            <person name="Canedo L."/>
            <person name="Gonzalez E."/>
            <person name="Galan B."/>
            <person name="De La Calle F."/>
            <person name="Garcia J.L."/>
        </authorList>
    </citation>
    <scope>NUCLEOTIDE SEQUENCE</scope>
    <source>
        <strain evidence="10">PHM038</strain>
    </source>
</reference>
<dbReference type="Proteomes" id="UP000598467">
    <property type="component" value="Unassembled WGS sequence"/>
</dbReference>
<comment type="subcellular location">
    <subcellularLocation>
        <location evidence="1">Cell membrane</location>
        <topology evidence="1">Multi-pass membrane protein</topology>
    </subcellularLocation>
</comment>
<dbReference type="InterPro" id="IPR003838">
    <property type="entry name" value="ABC3_permease_C"/>
</dbReference>
<evidence type="ECO:0000256" key="6">
    <source>
        <dbReference type="ARBA" id="ARBA00038076"/>
    </source>
</evidence>
<keyword evidence="5 7" id="KW-0472">Membrane</keyword>
<evidence type="ECO:0000256" key="4">
    <source>
        <dbReference type="ARBA" id="ARBA00022989"/>
    </source>
</evidence>
<dbReference type="RefSeq" id="WP_190292318.1">
    <property type="nucleotide sequence ID" value="NZ_JABFCZ010000016.1"/>
</dbReference>
<sequence length="401" mass="42759">MLWETFRLALQALRRNALRSFLTVLGIVIGVGAVIAMVTIGNGTTVKVADDLSKLGSNLLFVRPGQFGPGRSSAEARAFTAKDVAALKAQLRGVKAVAPVAQTSGTAIVGTESRATSIIGSDNDFFISQDWPLSAGREFLGGEIRGGRAVCLIGATVRDELFGPAFPIGQRVRVNKVSCEVIGLLEAKGQSSFGTDRDDVILMPLRTFQRRIAGNTNISTIYVSAQDGVETSKVQQDIERLLRERRGITGNEEDDFSVRDMKQIAQTLTSTTAMMTALLGAVAGVSLLVGGIGIMNIMLVSVTERTREIGIRLAIGAQASQVLMQFLVEAVVLSMFGGIVGILSGLGLALLASSTMNIPFMLDWKIVVIAFAFSAAVGILFGFFPARRAARLDPIEALRHE</sequence>
<feature type="transmembrane region" description="Helical" evidence="7">
    <location>
        <begin position="277"/>
        <end position="302"/>
    </location>
</feature>
<accession>A0A926S6T7</accession>
<name>A0A926S6T7_9HYPH</name>
<dbReference type="PANTHER" id="PTHR30572:SF4">
    <property type="entry name" value="ABC TRANSPORTER PERMEASE YTRF"/>
    <property type="match status" value="1"/>
</dbReference>
<dbReference type="PANTHER" id="PTHR30572">
    <property type="entry name" value="MEMBRANE COMPONENT OF TRANSPORTER-RELATED"/>
    <property type="match status" value="1"/>
</dbReference>
<dbReference type="GO" id="GO:0005886">
    <property type="term" value="C:plasma membrane"/>
    <property type="evidence" value="ECO:0007669"/>
    <property type="project" value="UniProtKB-SubCell"/>
</dbReference>
<organism evidence="10 11">
    <name type="scientific">Roseibium aggregatum</name>
    <dbReference type="NCBI Taxonomy" id="187304"/>
    <lineage>
        <taxon>Bacteria</taxon>
        <taxon>Pseudomonadati</taxon>
        <taxon>Pseudomonadota</taxon>
        <taxon>Alphaproteobacteria</taxon>
        <taxon>Hyphomicrobiales</taxon>
        <taxon>Stappiaceae</taxon>
        <taxon>Roseibium</taxon>
    </lineage>
</organism>
<keyword evidence="4 7" id="KW-1133">Transmembrane helix</keyword>
<evidence type="ECO:0000259" key="9">
    <source>
        <dbReference type="Pfam" id="PF12704"/>
    </source>
</evidence>
<evidence type="ECO:0000313" key="10">
    <source>
        <dbReference type="EMBL" id="MBD1547555.1"/>
    </source>
</evidence>
<keyword evidence="3 7" id="KW-0812">Transmembrane</keyword>
<keyword evidence="2" id="KW-1003">Cell membrane</keyword>
<dbReference type="InterPro" id="IPR050250">
    <property type="entry name" value="Macrolide_Exporter_MacB"/>
</dbReference>
<dbReference type="EMBL" id="JABFCZ010000016">
    <property type="protein sequence ID" value="MBD1547555.1"/>
    <property type="molecule type" value="Genomic_DNA"/>
</dbReference>
<evidence type="ECO:0000313" key="11">
    <source>
        <dbReference type="Proteomes" id="UP000598467"/>
    </source>
</evidence>
<proteinExistence type="inferred from homology"/>
<dbReference type="AlphaFoldDB" id="A0A926S6T7"/>
<evidence type="ECO:0000256" key="5">
    <source>
        <dbReference type="ARBA" id="ARBA00023136"/>
    </source>
</evidence>
<feature type="transmembrane region" description="Helical" evidence="7">
    <location>
        <begin position="323"/>
        <end position="352"/>
    </location>
</feature>
<evidence type="ECO:0000256" key="1">
    <source>
        <dbReference type="ARBA" id="ARBA00004651"/>
    </source>
</evidence>
<comment type="caution">
    <text evidence="10">The sequence shown here is derived from an EMBL/GenBank/DDBJ whole genome shotgun (WGS) entry which is preliminary data.</text>
</comment>
<feature type="transmembrane region" description="Helical" evidence="7">
    <location>
        <begin position="21"/>
        <end position="40"/>
    </location>
</feature>
<dbReference type="Pfam" id="PF12704">
    <property type="entry name" value="MacB_PCD"/>
    <property type="match status" value="1"/>
</dbReference>
<evidence type="ECO:0000256" key="2">
    <source>
        <dbReference type="ARBA" id="ARBA00022475"/>
    </source>
</evidence>
<evidence type="ECO:0000256" key="3">
    <source>
        <dbReference type="ARBA" id="ARBA00022692"/>
    </source>
</evidence>
<feature type="domain" description="ABC3 transporter permease C-terminal" evidence="8">
    <location>
        <begin position="281"/>
        <end position="394"/>
    </location>
</feature>
<evidence type="ECO:0000256" key="7">
    <source>
        <dbReference type="SAM" id="Phobius"/>
    </source>
</evidence>
<dbReference type="InterPro" id="IPR025857">
    <property type="entry name" value="MacB_PCD"/>
</dbReference>
<feature type="domain" description="MacB-like periplasmic core" evidence="9">
    <location>
        <begin position="20"/>
        <end position="240"/>
    </location>
</feature>